<gene>
    <name evidence="2" type="ORF">ACJRO7_022408</name>
</gene>
<proteinExistence type="predicted"/>
<dbReference type="Proteomes" id="UP001634007">
    <property type="component" value="Unassembled WGS sequence"/>
</dbReference>
<reference evidence="2 3" key="1">
    <citation type="submission" date="2024-11" db="EMBL/GenBank/DDBJ databases">
        <title>Chromosome-level genome assembly of Eucalyptus globulus Labill. provides insights into its genome evolution.</title>
        <authorList>
            <person name="Li X."/>
        </authorList>
    </citation>
    <scope>NUCLEOTIDE SEQUENCE [LARGE SCALE GENOMIC DNA]</scope>
    <source>
        <strain evidence="2">CL2024</strain>
        <tissue evidence="2">Fresh tender leaves</tissue>
    </source>
</reference>
<dbReference type="PANTHER" id="PTHR31896">
    <property type="entry name" value="FAMILY REGULATORY PROTEIN, PUTATIVE (AFU_ORTHOLOGUE AFUA_3G14730)-RELATED"/>
    <property type="match status" value="1"/>
</dbReference>
<organism evidence="2 3">
    <name type="scientific">Eucalyptus globulus</name>
    <name type="common">Tasmanian blue gum</name>
    <dbReference type="NCBI Taxonomy" id="34317"/>
    <lineage>
        <taxon>Eukaryota</taxon>
        <taxon>Viridiplantae</taxon>
        <taxon>Streptophyta</taxon>
        <taxon>Embryophyta</taxon>
        <taxon>Tracheophyta</taxon>
        <taxon>Spermatophyta</taxon>
        <taxon>Magnoliopsida</taxon>
        <taxon>eudicotyledons</taxon>
        <taxon>Gunneridae</taxon>
        <taxon>Pentapetalae</taxon>
        <taxon>rosids</taxon>
        <taxon>malvids</taxon>
        <taxon>Myrtales</taxon>
        <taxon>Myrtaceae</taxon>
        <taxon>Myrtoideae</taxon>
        <taxon>Eucalypteae</taxon>
        <taxon>Eucalyptus</taxon>
    </lineage>
</organism>
<dbReference type="PANTHER" id="PTHR31896:SF12">
    <property type="entry name" value="HXXXD-TYPE ACYL-TRANSFERASE FAMILY PROTEIN"/>
    <property type="match status" value="1"/>
</dbReference>
<dbReference type="GO" id="GO:0016740">
    <property type="term" value="F:transferase activity"/>
    <property type="evidence" value="ECO:0007669"/>
    <property type="project" value="UniProtKB-KW"/>
</dbReference>
<dbReference type="InterPro" id="IPR051283">
    <property type="entry name" value="Sec_Metabolite_Acyltrans"/>
</dbReference>
<dbReference type="Gene3D" id="3.30.559.10">
    <property type="entry name" value="Chloramphenicol acetyltransferase-like domain"/>
    <property type="match status" value="2"/>
</dbReference>
<keyword evidence="3" id="KW-1185">Reference proteome</keyword>
<evidence type="ECO:0000313" key="3">
    <source>
        <dbReference type="Proteomes" id="UP001634007"/>
    </source>
</evidence>
<accession>A0ABD3JYC0</accession>
<dbReference type="AlphaFoldDB" id="A0ABD3JYC0"/>
<evidence type="ECO:0000256" key="1">
    <source>
        <dbReference type="ARBA" id="ARBA00022679"/>
    </source>
</evidence>
<dbReference type="Pfam" id="PF02458">
    <property type="entry name" value="Transferase"/>
    <property type="match status" value="1"/>
</dbReference>
<protein>
    <recommendedName>
        <fullName evidence="4">Acetyltransferase</fullName>
    </recommendedName>
</protein>
<comment type="caution">
    <text evidence="2">The sequence shown here is derived from an EMBL/GenBank/DDBJ whole genome shotgun (WGS) entry which is preliminary data.</text>
</comment>
<name>A0ABD3JYC0_EUCGL</name>
<dbReference type="InterPro" id="IPR023213">
    <property type="entry name" value="CAT-like_dom_sf"/>
</dbReference>
<dbReference type="EMBL" id="JBJKBG010000006">
    <property type="protein sequence ID" value="KAL3732886.1"/>
    <property type="molecule type" value="Genomic_DNA"/>
</dbReference>
<evidence type="ECO:0000313" key="2">
    <source>
        <dbReference type="EMBL" id="KAL3732886.1"/>
    </source>
</evidence>
<sequence length="468" mass="51504">MTPPPPPPQSTTVRYISDCLIKPHRLPPHSDRPRHLAPWELAMLAVHYIQKGLLFPFPPHCLDPGFDRPAFIHSFLDKLKRSLSSALSHFYPLAGRLATLKHTDPPLHTVFVDCADSPGARFIHAALLDMTVADILSPTYVPSIVHSFFDHNWAVNHDGHSLSLLSAQVTELADGVFIGLSMNHTIGDGTSFWLFFNSWSEIFQAQEKGDVDVVQLSRPPVLTRWFPENHPGPVSLPSADNPSSFHPHYRVPDLRERVFHFSADAIASLKAEANRQCGTPNISSFQSLTALLWRCITRARCLPPSQVTRCRVLSNNRARLDPPLPPEYFGSPVTMLRAATTAGELLGGGLGWAALLLHALVAEHGNAKVLEWNEEWIKSPQVYRLDRTFDPCSIIMSSSPRFNMYGNDFGLGKAAAPRSGCANKIDGKVTSYPGREGGGSIDLEICLSPATMASLEADAEFMAAVTDL</sequence>
<evidence type="ECO:0008006" key="4">
    <source>
        <dbReference type="Google" id="ProtNLM"/>
    </source>
</evidence>
<keyword evidence="1" id="KW-0808">Transferase</keyword>